<dbReference type="GO" id="GO:0065003">
    <property type="term" value="P:protein-containing complex assembly"/>
    <property type="evidence" value="ECO:0007669"/>
    <property type="project" value="InterPro"/>
</dbReference>
<accession>A0AAD4D2F6</accession>
<feature type="non-terminal residue" evidence="2">
    <location>
        <position position="138"/>
    </location>
</feature>
<evidence type="ECO:0000256" key="1">
    <source>
        <dbReference type="SAM" id="MobiDB-lite"/>
    </source>
</evidence>
<sequence length="138" mass="14572">MASAFRSFLSASTRLRAAAAAPRFSNVSTSIAPRASNMATIAPGRIIFRSKHIDYTQKYADKLSRRAKEEGVETIEELKAKVLPTTQTAFKNVQPLETESKDSSSAQKQKVASASTAAPVASSSSTATPASAPDSGNH</sequence>
<dbReference type="GO" id="GO:0005739">
    <property type="term" value="C:mitochondrion"/>
    <property type="evidence" value="ECO:0007669"/>
    <property type="project" value="InterPro"/>
</dbReference>
<organism evidence="2 3">
    <name type="scientific">Linnemannia exigua</name>
    <dbReference type="NCBI Taxonomy" id="604196"/>
    <lineage>
        <taxon>Eukaryota</taxon>
        <taxon>Fungi</taxon>
        <taxon>Fungi incertae sedis</taxon>
        <taxon>Mucoromycota</taxon>
        <taxon>Mortierellomycotina</taxon>
        <taxon>Mortierellomycetes</taxon>
        <taxon>Mortierellales</taxon>
        <taxon>Mortierellaceae</taxon>
        <taxon>Linnemannia</taxon>
    </lineage>
</organism>
<proteinExistence type="predicted"/>
<dbReference type="Pfam" id="PF06644">
    <property type="entry name" value="ATP11"/>
    <property type="match status" value="1"/>
</dbReference>
<evidence type="ECO:0000313" key="3">
    <source>
        <dbReference type="Proteomes" id="UP001194580"/>
    </source>
</evidence>
<dbReference type="InterPro" id="IPR010591">
    <property type="entry name" value="ATP11"/>
</dbReference>
<dbReference type="Proteomes" id="UP001194580">
    <property type="component" value="Unassembled WGS sequence"/>
</dbReference>
<evidence type="ECO:0000313" key="2">
    <source>
        <dbReference type="EMBL" id="KAG0257163.1"/>
    </source>
</evidence>
<name>A0AAD4D2F6_9FUNG</name>
<keyword evidence="3" id="KW-1185">Reference proteome</keyword>
<gene>
    <name evidence="2" type="ORF">BGZ95_005312</name>
</gene>
<dbReference type="EMBL" id="JAAAIL010002453">
    <property type="protein sequence ID" value="KAG0257163.1"/>
    <property type="molecule type" value="Genomic_DNA"/>
</dbReference>
<comment type="caution">
    <text evidence="2">The sequence shown here is derived from an EMBL/GenBank/DDBJ whole genome shotgun (WGS) entry which is preliminary data.</text>
</comment>
<feature type="region of interest" description="Disordered" evidence="1">
    <location>
        <begin position="95"/>
        <end position="138"/>
    </location>
</feature>
<protein>
    <submittedName>
        <fullName evidence="2">Uncharacterized protein</fullName>
    </submittedName>
</protein>
<feature type="compositionally biased region" description="Low complexity" evidence="1">
    <location>
        <begin position="103"/>
        <end position="138"/>
    </location>
</feature>
<dbReference type="AlphaFoldDB" id="A0AAD4D2F6"/>
<reference evidence="2" key="1">
    <citation type="journal article" date="2020" name="Fungal Divers.">
        <title>Resolving the Mortierellaceae phylogeny through synthesis of multi-gene phylogenetics and phylogenomics.</title>
        <authorList>
            <person name="Vandepol N."/>
            <person name="Liber J."/>
            <person name="Desiro A."/>
            <person name="Na H."/>
            <person name="Kennedy M."/>
            <person name="Barry K."/>
            <person name="Grigoriev I.V."/>
            <person name="Miller A.N."/>
            <person name="O'Donnell K."/>
            <person name="Stajich J.E."/>
            <person name="Bonito G."/>
        </authorList>
    </citation>
    <scope>NUCLEOTIDE SEQUENCE</scope>
    <source>
        <strain evidence="2">NRRL 28262</strain>
    </source>
</reference>